<reference evidence="1" key="1">
    <citation type="journal article" date="2020" name="mSystems">
        <title>Genome- and Community-Level Interaction Insights into Carbon Utilization and Element Cycling Functions of Hydrothermarchaeota in Hydrothermal Sediment.</title>
        <authorList>
            <person name="Zhou Z."/>
            <person name="Liu Y."/>
            <person name="Xu W."/>
            <person name="Pan J."/>
            <person name="Luo Z.H."/>
            <person name="Li M."/>
        </authorList>
    </citation>
    <scope>NUCLEOTIDE SEQUENCE [LARGE SCALE GENOMIC DNA]</scope>
    <source>
        <strain evidence="1">SpSt-548</strain>
    </source>
</reference>
<sequence length="65" mass="7226">MKKAKQTKITCFCGEEIVVAVREKDLVHGAKLFSKCSCGINWNLAIRNHKHRRMFNGGDAPAVAP</sequence>
<evidence type="ECO:0000313" key="1">
    <source>
        <dbReference type="EMBL" id="HGS05328.1"/>
    </source>
</evidence>
<protein>
    <submittedName>
        <fullName evidence="1">Uncharacterized protein</fullName>
    </submittedName>
</protein>
<comment type="caution">
    <text evidence="1">The sequence shown here is derived from an EMBL/GenBank/DDBJ whole genome shotgun (WGS) entry which is preliminary data.</text>
</comment>
<gene>
    <name evidence="1" type="ORF">ENT08_06270</name>
</gene>
<accession>A0A7V4G8F8</accession>
<name>A0A7V4G8F8_9BACT</name>
<dbReference type="AlphaFoldDB" id="A0A7V4G8F8"/>
<dbReference type="EMBL" id="DSXI01000368">
    <property type="protein sequence ID" value="HGS05328.1"/>
    <property type="molecule type" value="Genomic_DNA"/>
</dbReference>
<proteinExistence type="predicted"/>
<organism evidence="1">
    <name type="scientific">Desulfobacca acetoxidans</name>
    <dbReference type="NCBI Taxonomy" id="60893"/>
    <lineage>
        <taxon>Bacteria</taxon>
        <taxon>Pseudomonadati</taxon>
        <taxon>Thermodesulfobacteriota</taxon>
        <taxon>Desulfobaccia</taxon>
        <taxon>Desulfobaccales</taxon>
        <taxon>Desulfobaccaceae</taxon>
        <taxon>Desulfobacca</taxon>
    </lineage>
</organism>